<dbReference type="InterPro" id="IPR011604">
    <property type="entry name" value="PDDEXK-like_dom_sf"/>
</dbReference>
<protein>
    <submittedName>
        <fullName evidence="2">Exodeoxyribonuclease 8, PDDEXK-like domain containing protein</fullName>
    </submittedName>
</protein>
<dbReference type="InterPro" id="IPR024432">
    <property type="entry name" value="Put_RecE_PDDEXK-like_dom"/>
</dbReference>
<gene>
    <name evidence="2" type="ORF">UFOVP460_36</name>
</gene>
<reference evidence="2" key="1">
    <citation type="submission" date="2020-04" db="EMBL/GenBank/DDBJ databases">
        <authorList>
            <person name="Chiriac C."/>
            <person name="Salcher M."/>
            <person name="Ghai R."/>
            <person name="Kavagutti S V."/>
        </authorList>
    </citation>
    <scope>NUCLEOTIDE SEQUENCE</scope>
</reference>
<name>A0A6J5MCP9_9CAUD</name>
<evidence type="ECO:0000313" key="2">
    <source>
        <dbReference type="EMBL" id="CAB4144418.1"/>
    </source>
</evidence>
<evidence type="ECO:0000259" key="1">
    <source>
        <dbReference type="Pfam" id="PF12684"/>
    </source>
</evidence>
<sequence length="272" mass="30955">MFTIQGKDPAIVRGEKDGNYRSAFGLSQSAFSKFFVSPRHYIHSTENPFKATPDMIFGTCFHSLMLDDKPCYVVGPKFDLRKTADKEAKAKFEAENAGLIVIDVEEEMRLRGMREAVLTNAGLATELYKKSKEKELCLFATAVCDEGEVRLKGMLDGYDAATGTIWDFKKCQTATPYAFSKMVRERMYWVQAVHYTWLAIQNGLTVNRFVYIPVEDKAPHGLACYTFDINAKMKYNSKSPVDLWEQALNDFLLCQKDGDWVGYPSHLQEIEI</sequence>
<dbReference type="Gene3D" id="3.90.320.10">
    <property type="match status" value="1"/>
</dbReference>
<dbReference type="Pfam" id="PF12684">
    <property type="entry name" value="DUF3799"/>
    <property type="match status" value="1"/>
</dbReference>
<proteinExistence type="predicted"/>
<dbReference type="EMBL" id="LR796434">
    <property type="protein sequence ID" value="CAB4144418.1"/>
    <property type="molecule type" value="Genomic_DNA"/>
</dbReference>
<feature type="domain" description="Putative exodeoxyribonuclease 8 PDDEXK-like" evidence="1">
    <location>
        <begin position="27"/>
        <end position="233"/>
    </location>
</feature>
<accession>A0A6J5MCP9</accession>
<organism evidence="2">
    <name type="scientific">uncultured Caudovirales phage</name>
    <dbReference type="NCBI Taxonomy" id="2100421"/>
    <lineage>
        <taxon>Viruses</taxon>
        <taxon>Duplodnaviria</taxon>
        <taxon>Heunggongvirae</taxon>
        <taxon>Uroviricota</taxon>
        <taxon>Caudoviricetes</taxon>
        <taxon>Peduoviridae</taxon>
        <taxon>Maltschvirus</taxon>
        <taxon>Maltschvirus maltsch</taxon>
    </lineage>
</organism>